<keyword evidence="1" id="KW-0547">Nucleotide-binding</keyword>
<dbReference type="GO" id="GO:0005737">
    <property type="term" value="C:cytoplasm"/>
    <property type="evidence" value="ECO:0007669"/>
    <property type="project" value="TreeGrafter"/>
</dbReference>
<dbReference type="InterPro" id="IPR051316">
    <property type="entry name" value="Zinc-reg_GTPase_activator"/>
</dbReference>
<accession>A0A8H7PUN7</accession>
<evidence type="ECO:0000256" key="5">
    <source>
        <dbReference type="ARBA" id="ARBA00049117"/>
    </source>
</evidence>
<dbReference type="InterPro" id="IPR011629">
    <property type="entry name" value="CobW-like_C"/>
</dbReference>
<evidence type="ECO:0008006" key="10">
    <source>
        <dbReference type="Google" id="ProtNLM"/>
    </source>
</evidence>
<dbReference type="Gene3D" id="3.40.50.300">
    <property type="entry name" value="P-loop containing nucleotide triphosphate hydrolases"/>
    <property type="match status" value="1"/>
</dbReference>
<dbReference type="PANTHER" id="PTHR13748:SF62">
    <property type="entry name" value="COBW DOMAIN-CONTAINING PROTEIN"/>
    <property type="match status" value="1"/>
</dbReference>
<gene>
    <name evidence="8" type="ORF">INT43_003982</name>
</gene>
<dbReference type="Pfam" id="PF07683">
    <property type="entry name" value="CobW_C"/>
    <property type="match status" value="1"/>
</dbReference>
<keyword evidence="9" id="KW-1185">Reference proteome</keyword>
<evidence type="ECO:0000256" key="1">
    <source>
        <dbReference type="ARBA" id="ARBA00022741"/>
    </source>
</evidence>
<feature type="domain" description="CobW/HypB/UreG nucleotide-binding" evidence="6">
    <location>
        <begin position="8"/>
        <end position="180"/>
    </location>
</feature>
<evidence type="ECO:0000313" key="9">
    <source>
        <dbReference type="Proteomes" id="UP000654370"/>
    </source>
</evidence>
<dbReference type="Gene3D" id="3.30.1220.10">
    <property type="entry name" value="CobW-like, C-terminal domain"/>
    <property type="match status" value="1"/>
</dbReference>
<comment type="catalytic activity">
    <reaction evidence="5">
        <text>GTP + H2O = GDP + phosphate + H(+)</text>
        <dbReference type="Rhea" id="RHEA:19669"/>
        <dbReference type="ChEBI" id="CHEBI:15377"/>
        <dbReference type="ChEBI" id="CHEBI:15378"/>
        <dbReference type="ChEBI" id="CHEBI:37565"/>
        <dbReference type="ChEBI" id="CHEBI:43474"/>
        <dbReference type="ChEBI" id="CHEBI:58189"/>
    </reaction>
    <physiologicalReaction direction="left-to-right" evidence="5">
        <dbReference type="Rhea" id="RHEA:19670"/>
    </physiologicalReaction>
</comment>
<dbReference type="Pfam" id="PF02492">
    <property type="entry name" value="cobW"/>
    <property type="match status" value="1"/>
</dbReference>
<dbReference type="OrthoDB" id="272672at2759"/>
<keyword evidence="3" id="KW-0143">Chaperone</keyword>
<organism evidence="8 9">
    <name type="scientific">Mortierella isabellina</name>
    <name type="common">Filamentous fungus</name>
    <name type="synonym">Umbelopsis isabellina</name>
    <dbReference type="NCBI Taxonomy" id="91625"/>
    <lineage>
        <taxon>Eukaryota</taxon>
        <taxon>Fungi</taxon>
        <taxon>Fungi incertae sedis</taxon>
        <taxon>Mucoromycota</taxon>
        <taxon>Mucoromycotina</taxon>
        <taxon>Umbelopsidomycetes</taxon>
        <taxon>Umbelopsidales</taxon>
        <taxon>Umbelopsidaceae</taxon>
        <taxon>Umbelopsis</taxon>
    </lineage>
</organism>
<protein>
    <recommendedName>
        <fullName evidence="10">CobW/HypB/UreG nucleotide-binding domain-containing protein</fullName>
    </recommendedName>
</protein>
<evidence type="ECO:0000313" key="8">
    <source>
        <dbReference type="EMBL" id="KAG2180193.1"/>
    </source>
</evidence>
<dbReference type="EMBL" id="JAEPQZ010000006">
    <property type="protein sequence ID" value="KAG2180193.1"/>
    <property type="molecule type" value="Genomic_DNA"/>
</dbReference>
<dbReference type="Proteomes" id="UP000654370">
    <property type="component" value="Unassembled WGS sequence"/>
</dbReference>
<dbReference type="InterPro" id="IPR003495">
    <property type="entry name" value="CobW/HypB/UreG_nucleotide-bd"/>
</dbReference>
<evidence type="ECO:0000259" key="6">
    <source>
        <dbReference type="Pfam" id="PF02492"/>
    </source>
</evidence>
<sequence>MAVDQPIPVTVFTGFLGSGKTTTILSLLKRLPEGYNLCLLKNEFGDTEVDSELARESNIGVQEMINGCMCCVLVGQMKLALLELKEKYKPDRIVVETSGSAFPAPIAWQIREMESDGFALDSIATVVDCVNFVGYEDTSYTAKLQAQYTDVILLNKHELVTERELDTVIDHINDLNTDTPKIKCEGTKGVSPDVLFGLDTKLFQLSMDKTHEAEELMFTTVPGGAPAAHDDHGKHHENEVDLIQVFETVDTAKPITSDELTSFLEKLPKEDIFRVKGFVRLQEGDENRLYILNHSFGRHTLTAVTNAETLAKTSKYVFKLTVMGMGLRMYIEIVRKGLKLDESCNVKFTAAHRH</sequence>
<dbReference type="GO" id="GO:0000166">
    <property type="term" value="F:nucleotide binding"/>
    <property type="evidence" value="ECO:0007669"/>
    <property type="project" value="UniProtKB-KW"/>
</dbReference>
<comment type="similarity">
    <text evidence="4">Belongs to the SIMIBI class G3E GTPase family. ZNG1 subfamily.</text>
</comment>
<evidence type="ECO:0000256" key="2">
    <source>
        <dbReference type="ARBA" id="ARBA00022801"/>
    </source>
</evidence>
<evidence type="ECO:0000256" key="3">
    <source>
        <dbReference type="ARBA" id="ARBA00023186"/>
    </source>
</evidence>
<dbReference type="CDD" id="cd03112">
    <property type="entry name" value="CobW-like"/>
    <property type="match status" value="1"/>
</dbReference>
<name>A0A8H7PUN7_MORIS</name>
<dbReference type="InterPro" id="IPR027417">
    <property type="entry name" value="P-loop_NTPase"/>
</dbReference>
<comment type="caution">
    <text evidence="8">The sequence shown here is derived from an EMBL/GenBank/DDBJ whole genome shotgun (WGS) entry which is preliminary data.</text>
</comment>
<proteinExistence type="inferred from homology"/>
<dbReference type="InterPro" id="IPR036627">
    <property type="entry name" value="CobW-likC_sf"/>
</dbReference>
<dbReference type="AlphaFoldDB" id="A0A8H7PUN7"/>
<keyword evidence="2" id="KW-0378">Hydrolase</keyword>
<reference evidence="8" key="1">
    <citation type="submission" date="2020-12" db="EMBL/GenBank/DDBJ databases">
        <title>Metabolic potential, ecology and presence of endohyphal bacteria is reflected in genomic diversity of Mucoromycotina.</title>
        <authorList>
            <person name="Muszewska A."/>
            <person name="Okrasinska A."/>
            <person name="Steczkiewicz K."/>
            <person name="Drgas O."/>
            <person name="Orlowska M."/>
            <person name="Perlinska-Lenart U."/>
            <person name="Aleksandrzak-Piekarczyk T."/>
            <person name="Szatraj K."/>
            <person name="Zielenkiewicz U."/>
            <person name="Pilsyk S."/>
            <person name="Malc E."/>
            <person name="Mieczkowski P."/>
            <person name="Kruszewska J.S."/>
            <person name="Biernat P."/>
            <person name="Pawlowska J."/>
        </authorList>
    </citation>
    <scope>NUCLEOTIDE SEQUENCE</scope>
    <source>
        <strain evidence="8">WA0000067209</strain>
    </source>
</reference>
<evidence type="ECO:0000256" key="4">
    <source>
        <dbReference type="ARBA" id="ARBA00034320"/>
    </source>
</evidence>
<evidence type="ECO:0000259" key="7">
    <source>
        <dbReference type="Pfam" id="PF07683"/>
    </source>
</evidence>
<dbReference type="PANTHER" id="PTHR13748">
    <property type="entry name" value="COBW-RELATED"/>
    <property type="match status" value="1"/>
</dbReference>
<feature type="domain" description="CobW C-terminal" evidence="7">
    <location>
        <begin position="250"/>
        <end position="302"/>
    </location>
</feature>
<dbReference type="GO" id="GO:0016787">
    <property type="term" value="F:hydrolase activity"/>
    <property type="evidence" value="ECO:0007669"/>
    <property type="project" value="UniProtKB-KW"/>
</dbReference>
<dbReference type="SUPFAM" id="SSF52540">
    <property type="entry name" value="P-loop containing nucleoside triphosphate hydrolases"/>
    <property type="match status" value="1"/>
</dbReference>